<dbReference type="Pfam" id="PF00586">
    <property type="entry name" value="AIRS"/>
    <property type="match status" value="1"/>
</dbReference>
<dbReference type="NCBIfam" id="NF002098">
    <property type="entry name" value="PRK00943.1"/>
    <property type="match status" value="1"/>
</dbReference>
<keyword evidence="6 9" id="KW-0067">ATP-binding</keyword>
<keyword evidence="7 9" id="KW-0460">Magnesium</keyword>
<dbReference type="SUPFAM" id="SSF55326">
    <property type="entry name" value="PurM N-terminal domain-like"/>
    <property type="match status" value="1"/>
</dbReference>
<proteinExistence type="inferred from homology"/>
<feature type="binding site" evidence="9">
    <location>
        <position position="90"/>
    </location>
    <ligand>
        <name>Mg(2+)</name>
        <dbReference type="ChEBI" id="CHEBI:18420"/>
    </ligand>
</feature>
<dbReference type="GO" id="GO:0004756">
    <property type="term" value="F:selenide, water dikinase activity"/>
    <property type="evidence" value="ECO:0007669"/>
    <property type="project" value="UniProtKB-EC"/>
</dbReference>
<dbReference type="InterPro" id="IPR004536">
    <property type="entry name" value="SPS/SelD"/>
</dbReference>
<feature type="domain" description="PurM-like N-terminal" evidence="10">
    <location>
        <begin position="49"/>
        <end position="155"/>
    </location>
</feature>
<evidence type="ECO:0000256" key="5">
    <source>
        <dbReference type="ARBA" id="ARBA00022777"/>
    </source>
</evidence>
<dbReference type="HAMAP" id="MF_00625">
    <property type="entry name" value="SelD"/>
    <property type="match status" value="1"/>
</dbReference>
<reference evidence="13" key="2">
    <citation type="submission" date="2023-06" db="EMBL/GenBank/DDBJ databases">
        <title>Identification and characterization of horizontal gene transfer across gut microbiota members of farm animals based on homology search.</title>
        <authorList>
            <person name="Zeman M."/>
            <person name="Kubasova T."/>
            <person name="Jahodarova E."/>
            <person name="Nykrynova M."/>
            <person name="Rychlik I."/>
        </authorList>
    </citation>
    <scope>NUCLEOTIDE SEQUENCE [LARGE SCALE GENOMIC DNA]</scope>
    <source>
        <strain evidence="13">ET340</strain>
    </source>
</reference>
<dbReference type="Gene3D" id="3.30.1330.10">
    <property type="entry name" value="PurM-like, N-terminal domain"/>
    <property type="match status" value="1"/>
</dbReference>
<dbReference type="InterPro" id="IPR010918">
    <property type="entry name" value="PurM-like_C_dom"/>
</dbReference>
<comment type="function">
    <text evidence="9">Synthesizes selenophosphate from selenide and ATP.</text>
</comment>
<feature type="active site" evidence="9">
    <location>
        <position position="17"/>
    </location>
</feature>
<evidence type="ECO:0000259" key="10">
    <source>
        <dbReference type="Pfam" id="PF00586"/>
    </source>
</evidence>
<reference evidence="12 13" key="1">
    <citation type="submission" date="2023-06" db="EMBL/GenBank/DDBJ databases">
        <title>Identification and characterization of horizontal gene transfer across gut microbiota members of farm animals based on homology search.</title>
        <authorList>
            <person name="Schwarzerova J."/>
            <person name="Nykrynova M."/>
            <person name="Jureckova K."/>
            <person name="Cejkova D."/>
            <person name="Rychlik I."/>
        </authorList>
    </citation>
    <scope>NUCLEOTIDE SEQUENCE [LARGE SCALE GENOMIC DNA]</scope>
    <source>
        <strain evidence="12 13">ET340</strain>
    </source>
</reference>
<dbReference type="InterPro" id="IPR023061">
    <property type="entry name" value="SelD_I"/>
</dbReference>
<name>A0ABT7UP64_9FIRM</name>
<keyword evidence="2 9" id="KW-0808">Transferase</keyword>
<dbReference type="EC" id="2.7.9.3" evidence="9"/>
<sequence length="347" mass="36882">MMETEVKLTKLASCAGCGAKVGAGTLARMLEGFETHYDPRLIVGYDKSDDASVYVITDEVALVQTTDFFPPIVDDPYLFGQIAAANALSDVYAMGGEPRTALNIMCLPESMDKHTVHEILRGGYAKAYEAGAIITGGHTIHGAEPIYGLAVAGFVHPDKVLTNSGAEPGDVLLLTKPLGVGVITTAAKADLVEAPVLDRIYRQMATLNKAARDVLVNYPVHSCTDVTGFALLGHSFEMAQGSGCTLYIRAHAVPFHPEALELARMGFIPAGAYRNREYAQAGVQVSGKVEQALEDLFYDPQTSGGLLAAVPEECAEECLQQLLAAGVETARIGYVTEQQEAAVCLEG</sequence>
<dbReference type="NCBIfam" id="TIGR00476">
    <property type="entry name" value="selD"/>
    <property type="match status" value="1"/>
</dbReference>
<evidence type="ECO:0000256" key="7">
    <source>
        <dbReference type="ARBA" id="ARBA00022842"/>
    </source>
</evidence>
<feature type="binding site" description="in other chain" evidence="9">
    <location>
        <position position="67"/>
    </location>
    <ligand>
        <name>ATP</name>
        <dbReference type="ChEBI" id="CHEBI:30616"/>
        <note>ligand shared between dimeric partners</note>
    </ligand>
</feature>
<evidence type="ECO:0000313" key="12">
    <source>
        <dbReference type="EMBL" id="MDM8200685.1"/>
    </source>
</evidence>
<comment type="cofactor">
    <cofactor evidence="9">
        <name>Mg(2+)</name>
        <dbReference type="ChEBI" id="CHEBI:18420"/>
    </cofactor>
    <text evidence="9">Binds 1 Mg(2+) ion per monomer.</text>
</comment>
<comment type="subunit">
    <text evidence="9">Homodimer.</text>
</comment>
<dbReference type="PANTHER" id="PTHR10256">
    <property type="entry name" value="SELENIDE, WATER DIKINASE"/>
    <property type="match status" value="1"/>
</dbReference>
<dbReference type="PIRSF" id="PIRSF036407">
    <property type="entry name" value="Selenphspht_syn"/>
    <property type="match status" value="1"/>
</dbReference>
<organism evidence="12 13">
    <name type="scientific">Allofournierella massiliensis</name>
    <dbReference type="NCBI Taxonomy" id="1650663"/>
    <lineage>
        <taxon>Bacteria</taxon>
        <taxon>Bacillati</taxon>
        <taxon>Bacillota</taxon>
        <taxon>Clostridia</taxon>
        <taxon>Eubacteriales</taxon>
        <taxon>Oscillospiraceae</taxon>
        <taxon>Allofournierella</taxon>
    </lineage>
</organism>
<reference evidence="12 13" key="3">
    <citation type="submission" date="2023-06" db="EMBL/GenBank/DDBJ databases">
        <authorList>
            <person name="Zeman M."/>
            <person name="Kubasova T."/>
            <person name="Jahodarova E."/>
            <person name="Nykrynova M."/>
            <person name="Rychlik I."/>
        </authorList>
    </citation>
    <scope>NUCLEOTIDE SEQUENCE [LARGE SCALE GENOMIC DNA]</scope>
    <source>
        <strain evidence="12 13">ET340</strain>
    </source>
</reference>
<protein>
    <recommendedName>
        <fullName evidence="9">Selenide, water dikinase</fullName>
        <ecNumber evidence="9">2.7.9.3</ecNumber>
    </recommendedName>
    <alternativeName>
        <fullName evidence="9">Selenium donor protein</fullName>
    </alternativeName>
    <alternativeName>
        <fullName evidence="9">Selenophosphate synthase</fullName>
    </alternativeName>
</protein>
<keyword evidence="13" id="KW-1185">Reference proteome</keyword>
<dbReference type="InterPro" id="IPR036676">
    <property type="entry name" value="PurM-like_C_sf"/>
</dbReference>
<dbReference type="SUPFAM" id="SSF56042">
    <property type="entry name" value="PurM C-terminal domain-like"/>
    <property type="match status" value="1"/>
</dbReference>
<feature type="binding site" evidence="9">
    <location>
        <begin position="137"/>
        <end position="139"/>
    </location>
    <ligand>
        <name>ATP</name>
        <dbReference type="ChEBI" id="CHEBI:30616"/>
        <note>ligand shared between dimeric partners</note>
    </ligand>
</feature>
<keyword evidence="4 9" id="KW-0547">Nucleotide-binding</keyword>
<evidence type="ECO:0000313" key="13">
    <source>
        <dbReference type="Proteomes" id="UP001529380"/>
    </source>
</evidence>
<evidence type="ECO:0000256" key="6">
    <source>
        <dbReference type="ARBA" id="ARBA00022840"/>
    </source>
</evidence>
<keyword evidence="5 9" id="KW-0418">Kinase</keyword>
<dbReference type="EMBL" id="JAUDCL010000006">
    <property type="protein sequence ID" value="MDM8200685.1"/>
    <property type="molecule type" value="Genomic_DNA"/>
</dbReference>
<dbReference type="InterPro" id="IPR036921">
    <property type="entry name" value="PurM-like_N_sf"/>
</dbReference>
<keyword evidence="8 9" id="KW-0711">Selenium</keyword>
<evidence type="ECO:0000259" key="11">
    <source>
        <dbReference type="Pfam" id="PF02769"/>
    </source>
</evidence>
<feature type="binding site" evidence="9">
    <location>
        <position position="50"/>
    </location>
    <ligand>
        <name>Mg(2+)</name>
        <dbReference type="ChEBI" id="CHEBI:18420"/>
    </ligand>
</feature>
<dbReference type="Proteomes" id="UP001529380">
    <property type="component" value="Unassembled WGS sequence"/>
</dbReference>
<gene>
    <name evidence="9 12" type="primary">selD</name>
    <name evidence="12" type="ORF">QUW08_05160</name>
</gene>
<dbReference type="CDD" id="cd02195">
    <property type="entry name" value="SelD"/>
    <property type="match status" value="1"/>
</dbReference>
<accession>A0ABT7UP64</accession>
<evidence type="ECO:0000256" key="2">
    <source>
        <dbReference type="ARBA" id="ARBA00022679"/>
    </source>
</evidence>
<comment type="caution">
    <text evidence="12">The sequence shown here is derived from an EMBL/GenBank/DDBJ whole genome shotgun (WGS) entry which is preliminary data.</text>
</comment>
<comment type="catalytic activity">
    <reaction evidence="9">
        <text>hydrogenselenide + ATP + H2O = selenophosphate + AMP + phosphate + 2 H(+)</text>
        <dbReference type="Rhea" id="RHEA:18737"/>
        <dbReference type="ChEBI" id="CHEBI:15377"/>
        <dbReference type="ChEBI" id="CHEBI:15378"/>
        <dbReference type="ChEBI" id="CHEBI:16144"/>
        <dbReference type="ChEBI" id="CHEBI:29317"/>
        <dbReference type="ChEBI" id="CHEBI:30616"/>
        <dbReference type="ChEBI" id="CHEBI:43474"/>
        <dbReference type="ChEBI" id="CHEBI:456215"/>
        <dbReference type="EC" id="2.7.9.3"/>
    </reaction>
</comment>
<feature type="binding site" description="in other chain" evidence="9">
    <location>
        <begin position="47"/>
        <end position="49"/>
    </location>
    <ligand>
        <name>ATP</name>
        <dbReference type="ChEBI" id="CHEBI:30616"/>
        <note>ligand shared between dimeric partners</note>
    </ligand>
</feature>
<comment type="similarity">
    <text evidence="1 9">Belongs to the selenophosphate synthase 1 family. Class I subfamily.</text>
</comment>
<feature type="binding site" description="in other chain" evidence="9">
    <location>
        <position position="90"/>
    </location>
    <ligand>
        <name>ATP</name>
        <dbReference type="ChEBI" id="CHEBI:30616"/>
        <note>ligand shared between dimeric partners</note>
    </ligand>
</feature>
<dbReference type="Pfam" id="PF02769">
    <property type="entry name" value="AIRS_C"/>
    <property type="match status" value="1"/>
</dbReference>
<feature type="binding site" evidence="9">
    <location>
        <position position="225"/>
    </location>
    <ligand>
        <name>Mg(2+)</name>
        <dbReference type="ChEBI" id="CHEBI:18420"/>
    </ligand>
</feature>
<evidence type="ECO:0000256" key="3">
    <source>
        <dbReference type="ARBA" id="ARBA00022723"/>
    </source>
</evidence>
<dbReference type="InterPro" id="IPR016188">
    <property type="entry name" value="PurM-like_N"/>
</dbReference>
<evidence type="ECO:0000256" key="1">
    <source>
        <dbReference type="ARBA" id="ARBA00008026"/>
    </source>
</evidence>
<feature type="domain" description="PurM-like C-terminal" evidence="11">
    <location>
        <begin position="167"/>
        <end position="341"/>
    </location>
</feature>
<evidence type="ECO:0000256" key="9">
    <source>
        <dbReference type="HAMAP-Rule" id="MF_00625"/>
    </source>
</evidence>
<keyword evidence="3 9" id="KW-0479">Metal-binding</keyword>
<dbReference type="Gene3D" id="3.90.650.10">
    <property type="entry name" value="PurM-like C-terminal domain"/>
    <property type="match status" value="1"/>
</dbReference>
<dbReference type="PANTHER" id="PTHR10256:SF0">
    <property type="entry name" value="INACTIVE SELENIDE, WATER DIKINASE-LIKE PROTEIN-RELATED"/>
    <property type="match status" value="1"/>
</dbReference>
<feature type="site" description="Important for catalytic activity" evidence="9">
    <location>
        <position position="20"/>
    </location>
</feature>
<feature type="binding site" description="in other chain" evidence="9">
    <location>
        <position position="20"/>
    </location>
    <ligand>
        <name>ATP</name>
        <dbReference type="ChEBI" id="CHEBI:30616"/>
        <note>ligand shared between dimeric partners</note>
    </ligand>
</feature>
<evidence type="ECO:0000256" key="8">
    <source>
        <dbReference type="ARBA" id="ARBA00023266"/>
    </source>
</evidence>
<evidence type="ECO:0000256" key="4">
    <source>
        <dbReference type="ARBA" id="ARBA00022741"/>
    </source>
</evidence>